<dbReference type="GO" id="GO:0006353">
    <property type="term" value="P:DNA-templated transcription termination"/>
    <property type="evidence" value="ECO:0007669"/>
    <property type="project" value="UniProtKB-KW"/>
</dbReference>
<organism evidence="5 6">
    <name type="scientific">Heracleum sosnowskyi</name>
    <dbReference type="NCBI Taxonomy" id="360622"/>
    <lineage>
        <taxon>Eukaryota</taxon>
        <taxon>Viridiplantae</taxon>
        <taxon>Streptophyta</taxon>
        <taxon>Embryophyta</taxon>
        <taxon>Tracheophyta</taxon>
        <taxon>Spermatophyta</taxon>
        <taxon>Magnoliopsida</taxon>
        <taxon>eudicotyledons</taxon>
        <taxon>Gunneridae</taxon>
        <taxon>Pentapetalae</taxon>
        <taxon>asterids</taxon>
        <taxon>campanulids</taxon>
        <taxon>Apiales</taxon>
        <taxon>Apiaceae</taxon>
        <taxon>Apioideae</taxon>
        <taxon>apioid superclade</taxon>
        <taxon>Tordylieae</taxon>
        <taxon>Tordyliinae</taxon>
        <taxon>Heracleum</taxon>
    </lineage>
</organism>
<comment type="caution">
    <text evidence="5">The sequence shown here is derived from an EMBL/GenBank/DDBJ whole genome shotgun (WGS) entry which is preliminary data.</text>
</comment>
<comment type="similarity">
    <text evidence="1">Belongs to the mTERF family.</text>
</comment>
<dbReference type="Proteomes" id="UP001237642">
    <property type="component" value="Unassembled WGS sequence"/>
</dbReference>
<evidence type="ECO:0000313" key="5">
    <source>
        <dbReference type="EMBL" id="KAK1359432.1"/>
    </source>
</evidence>
<dbReference type="InterPro" id="IPR038538">
    <property type="entry name" value="MTERF_sf"/>
</dbReference>
<keyword evidence="6" id="KW-1185">Reference proteome</keyword>
<keyword evidence="3" id="KW-0809">Transit peptide</keyword>
<dbReference type="PANTHER" id="PTHR13068:SF236">
    <property type="entry name" value="OS02G0749800 PROTEIN"/>
    <property type="match status" value="1"/>
</dbReference>
<evidence type="ECO:0000256" key="1">
    <source>
        <dbReference type="ARBA" id="ARBA00007692"/>
    </source>
</evidence>
<dbReference type="InterPro" id="IPR003690">
    <property type="entry name" value="MTERF"/>
</dbReference>
<reference evidence="5" key="1">
    <citation type="submission" date="2023-02" db="EMBL/GenBank/DDBJ databases">
        <title>Genome of toxic invasive species Heracleum sosnowskyi carries increased number of genes despite the absence of recent whole-genome duplications.</title>
        <authorList>
            <person name="Schelkunov M."/>
            <person name="Shtratnikova V."/>
            <person name="Makarenko M."/>
            <person name="Klepikova A."/>
            <person name="Omelchenko D."/>
            <person name="Novikova G."/>
            <person name="Obukhova E."/>
            <person name="Bogdanov V."/>
            <person name="Penin A."/>
            <person name="Logacheva M."/>
        </authorList>
    </citation>
    <scope>NUCLEOTIDE SEQUENCE</scope>
    <source>
        <strain evidence="5">Hsosn_3</strain>
        <tissue evidence="5">Leaf</tissue>
    </source>
</reference>
<dbReference type="FunFam" id="1.25.70.10:FF:000001">
    <property type="entry name" value="Mitochondrial transcription termination factor-like"/>
    <property type="match status" value="1"/>
</dbReference>
<keyword evidence="2" id="KW-0805">Transcription regulation</keyword>
<evidence type="ECO:0000313" key="6">
    <source>
        <dbReference type="Proteomes" id="UP001237642"/>
    </source>
</evidence>
<sequence length="446" mass="51214">MLVCLYKSQLQTLILNLNLRPFVRNYRTKRIITTDSSEFRNSFLKKQCGLSGKSLIRASKHVNFDSSNQRPHSVVNIFRIFGFPPSNITKIITRYPRILQCYPHKAIQPKLDFLLSILASQSDVVDTVTRNPFILERSLDNHLIPFVNQLKCLTGCYPSTAAFLKCNPVVLTKNNSESSMLNIKFLVTLGVPSSQILKVLKMYGHASTTPHDRFRDVVLKIMDMGFDLSSSYFLHALRTLTFMEDSTWESKCVLLKSFGFSDQEILFMFKRLPQVMCFSEKAIIMKLEFFLNKLQWTTFRLSSNPGVLAYSLEKRTIPRCYVLQALVLKSSSNESYSLSTILSWSDRRFIEYFVTAYKDEVPEIMEAYKGSNGLACLKLLKWDDEFAVSALQRGKENVDLSVSGNGETELRKFKRGQNGLSFTMSFLRGYGAQKKVKAWMDEFQKL</sequence>
<dbReference type="Pfam" id="PF11955">
    <property type="entry name" value="PORR"/>
    <property type="match status" value="1"/>
</dbReference>
<dbReference type="GO" id="GO:0003723">
    <property type="term" value="F:RNA binding"/>
    <property type="evidence" value="ECO:0007669"/>
    <property type="project" value="InterPro"/>
</dbReference>
<feature type="domain" description="PORR" evidence="4">
    <location>
        <begin position="353"/>
        <end position="446"/>
    </location>
</feature>
<accession>A0AAD8M4Q6</accession>
<name>A0AAD8M4Q6_9APIA</name>
<dbReference type="Pfam" id="PF02536">
    <property type="entry name" value="mTERF"/>
    <property type="match status" value="2"/>
</dbReference>
<dbReference type="PANTHER" id="PTHR13068">
    <property type="entry name" value="CGI-12 PROTEIN-RELATED"/>
    <property type="match status" value="1"/>
</dbReference>
<dbReference type="InterPro" id="IPR021099">
    <property type="entry name" value="PORR_domain"/>
</dbReference>
<dbReference type="Gene3D" id="1.25.70.10">
    <property type="entry name" value="Transcription termination factor 3, mitochondrial"/>
    <property type="match status" value="1"/>
</dbReference>
<gene>
    <name evidence="5" type="ORF">POM88_043906</name>
</gene>
<keyword evidence="2" id="KW-0806">Transcription termination</keyword>
<evidence type="ECO:0000256" key="3">
    <source>
        <dbReference type="ARBA" id="ARBA00022946"/>
    </source>
</evidence>
<dbReference type="EMBL" id="JAUIZM010000010">
    <property type="protein sequence ID" value="KAK1359432.1"/>
    <property type="molecule type" value="Genomic_DNA"/>
</dbReference>
<protein>
    <recommendedName>
        <fullName evidence="4">PORR domain-containing protein</fullName>
    </recommendedName>
</protein>
<dbReference type="AlphaFoldDB" id="A0AAD8M4Q6"/>
<proteinExistence type="inferred from homology"/>
<reference evidence="5" key="2">
    <citation type="submission" date="2023-05" db="EMBL/GenBank/DDBJ databases">
        <authorList>
            <person name="Schelkunov M.I."/>
        </authorList>
    </citation>
    <scope>NUCLEOTIDE SEQUENCE</scope>
    <source>
        <strain evidence="5">Hsosn_3</strain>
        <tissue evidence="5">Leaf</tissue>
    </source>
</reference>
<evidence type="ECO:0000256" key="2">
    <source>
        <dbReference type="ARBA" id="ARBA00022472"/>
    </source>
</evidence>
<evidence type="ECO:0000259" key="4">
    <source>
        <dbReference type="Pfam" id="PF11955"/>
    </source>
</evidence>
<keyword evidence="2" id="KW-0804">Transcription</keyword>
<dbReference type="SMART" id="SM00733">
    <property type="entry name" value="Mterf"/>
    <property type="match status" value="5"/>
</dbReference>